<evidence type="ECO:0000313" key="3">
    <source>
        <dbReference type="Proteomes" id="UP001420932"/>
    </source>
</evidence>
<gene>
    <name evidence="2" type="ORF">Syun_027814</name>
</gene>
<name>A0AAP0ENJ4_9MAGN</name>
<dbReference type="EMBL" id="JBBNAF010000012">
    <property type="protein sequence ID" value="KAK9092903.1"/>
    <property type="molecule type" value="Genomic_DNA"/>
</dbReference>
<protein>
    <submittedName>
        <fullName evidence="2">Uncharacterized protein</fullName>
    </submittedName>
</protein>
<dbReference type="Proteomes" id="UP001420932">
    <property type="component" value="Unassembled WGS sequence"/>
</dbReference>
<proteinExistence type="predicted"/>
<evidence type="ECO:0000313" key="2">
    <source>
        <dbReference type="EMBL" id="KAK9092903.1"/>
    </source>
</evidence>
<feature type="region of interest" description="Disordered" evidence="1">
    <location>
        <begin position="121"/>
        <end position="141"/>
    </location>
</feature>
<comment type="caution">
    <text evidence="2">The sequence shown here is derived from an EMBL/GenBank/DDBJ whole genome shotgun (WGS) entry which is preliminary data.</text>
</comment>
<evidence type="ECO:0000256" key="1">
    <source>
        <dbReference type="SAM" id="MobiDB-lite"/>
    </source>
</evidence>
<feature type="compositionally biased region" description="Polar residues" evidence="1">
    <location>
        <begin position="128"/>
        <end position="141"/>
    </location>
</feature>
<organism evidence="2 3">
    <name type="scientific">Stephania yunnanensis</name>
    <dbReference type="NCBI Taxonomy" id="152371"/>
    <lineage>
        <taxon>Eukaryota</taxon>
        <taxon>Viridiplantae</taxon>
        <taxon>Streptophyta</taxon>
        <taxon>Embryophyta</taxon>
        <taxon>Tracheophyta</taxon>
        <taxon>Spermatophyta</taxon>
        <taxon>Magnoliopsida</taxon>
        <taxon>Ranunculales</taxon>
        <taxon>Menispermaceae</taxon>
        <taxon>Menispermoideae</taxon>
        <taxon>Cissampelideae</taxon>
        <taxon>Stephania</taxon>
    </lineage>
</organism>
<reference evidence="2 3" key="1">
    <citation type="submission" date="2024-01" db="EMBL/GenBank/DDBJ databases">
        <title>Genome assemblies of Stephania.</title>
        <authorList>
            <person name="Yang L."/>
        </authorList>
    </citation>
    <scope>NUCLEOTIDE SEQUENCE [LARGE SCALE GENOMIC DNA]</scope>
    <source>
        <strain evidence="2">YNDBR</strain>
        <tissue evidence="2">Leaf</tissue>
    </source>
</reference>
<sequence>MYAVDFAMASYSHNYSRFEDLHYYDVNGVGMSHNGHQFSNMQSFVQQVEVCEISEDNSHFTYDCPYYPKYDNHHYYGYALPQPDFLWLMPNPQIPQHEESSIQDMMNDLIFRELPFQQSHQPCHEENQQFQQNASLEDTMK</sequence>
<keyword evidence="3" id="KW-1185">Reference proteome</keyword>
<accession>A0AAP0ENJ4</accession>
<dbReference type="AlphaFoldDB" id="A0AAP0ENJ4"/>